<dbReference type="InterPro" id="IPR001638">
    <property type="entry name" value="Solute-binding_3/MltF_N"/>
</dbReference>
<evidence type="ECO:0000259" key="3">
    <source>
        <dbReference type="SMART" id="SM00062"/>
    </source>
</evidence>
<dbReference type="PANTHER" id="PTHR35936:SF18">
    <property type="entry name" value="L-CYSTINE-BINDING PROTEIN TCYJ"/>
    <property type="match status" value="1"/>
</dbReference>
<dbReference type="PROSITE" id="PS51257">
    <property type="entry name" value="PROKAR_LIPOPROTEIN"/>
    <property type="match status" value="1"/>
</dbReference>
<proteinExistence type="predicted"/>
<accession>A0A380NMJ5</accession>
<dbReference type="AlphaFoldDB" id="A0A380NMJ5"/>
<reference evidence="4 5" key="1">
    <citation type="submission" date="2018-06" db="EMBL/GenBank/DDBJ databases">
        <authorList>
            <consortium name="Pathogen Informatics"/>
            <person name="Doyle S."/>
        </authorList>
    </citation>
    <scope>NUCLEOTIDE SEQUENCE [LARGE SCALE GENOMIC DNA]</scope>
    <source>
        <strain evidence="4 5">NCTC12020</strain>
    </source>
</reference>
<sequence>MKLRKYWKRAALLGTLVLALGVVAGCGSDESTDTATVNPDAKVVNVATRGTSKPFSYTNDDGTLTGYDVEILKEVERRDSSLHFNFKPMAVDAAFVAMDAGQVDMIANQMRNNPQRAAKYIYTKEINNYTVRKLVVKKGRTDIHSLKDLEGKTVAATTNSEFVDLLKQYNETATTPINVIYTDKGTVETLNLVATGRADAAGEYEYMVTTAQKDRNLPVESVGDTLTDVPTYFLLRKDPEMQKVADKIDAQVKAMRADGTLKKLSEQYLGGDYTVEPAKQ</sequence>
<keyword evidence="5" id="KW-1185">Reference proteome</keyword>
<dbReference type="SMART" id="SM00062">
    <property type="entry name" value="PBPb"/>
    <property type="match status" value="1"/>
</dbReference>
<evidence type="ECO:0000313" key="5">
    <source>
        <dbReference type="Proteomes" id="UP000255367"/>
    </source>
</evidence>
<feature type="signal peptide" evidence="2">
    <location>
        <begin position="1"/>
        <end position="24"/>
    </location>
</feature>
<keyword evidence="1 2" id="KW-0732">Signal</keyword>
<organism evidence="4 5">
    <name type="scientific">Veillonella criceti</name>
    <dbReference type="NCBI Taxonomy" id="103891"/>
    <lineage>
        <taxon>Bacteria</taxon>
        <taxon>Bacillati</taxon>
        <taxon>Bacillota</taxon>
        <taxon>Negativicutes</taxon>
        <taxon>Veillonellales</taxon>
        <taxon>Veillonellaceae</taxon>
        <taxon>Veillonella</taxon>
    </lineage>
</organism>
<evidence type="ECO:0000313" key="4">
    <source>
        <dbReference type="EMBL" id="SUP44788.1"/>
    </source>
</evidence>
<name>A0A380NMJ5_9FIRM</name>
<dbReference type="SUPFAM" id="SSF53850">
    <property type="entry name" value="Periplasmic binding protein-like II"/>
    <property type="match status" value="1"/>
</dbReference>
<feature type="chain" id="PRO_5038360756" evidence="2">
    <location>
        <begin position="25"/>
        <end position="280"/>
    </location>
</feature>
<evidence type="ECO:0000256" key="2">
    <source>
        <dbReference type="SAM" id="SignalP"/>
    </source>
</evidence>
<dbReference type="Gene3D" id="3.40.190.10">
    <property type="entry name" value="Periplasmic binding protein-like II"/>
    <property type="match status" value="2"/>
</dbReference>
<gene>
    <name evidence="4" type="primary">tcyJ</name>
    <name evidence="4" type="ORF">NCTC12020_01832</name>
</gene>
<evidence type="ECO:0000256" key="1">
    <source>
        <dbReference type="ARBA" id="ARBA00022729"/>
    </source>
</evidence>
<dbReference type="Proteomes" id="UP000255367">
    <property type="component" value="Unassembled WGS sequence"/>
</dbReference>
<feature type="domain" description="Solute-binding protein family 3/N-terminal" evidence="3">
    <location>
        <begin position="43"/>
        <end position="272"/>
    </location>
</feature>
<dbReference type="RefSeq" id="WP_245935714.1">
    <property type="nucleotide sequence ID" value="NZ_UHIO01000001.1"/>
</dbReference>
<dbReference type="PANTHER" id="PTHR35936">
    <property type="entry name" value="MEMBRANE-BOUND LYTIC MUREIN TRANSGLYCOSYLASE F"/>
    <property type="match status" value="1"/>
</dbReference>
<dbReference type="Pfam" id="PF00497">
    <property type="entry name" value="SBP_bac_3"/>
    <property type="match status" value="1"/>
</dbReference>
<protein>
    <submittedName>
        <fullName evidence="4">L-cystine-binding protein tcyJ</fullName>
    </submittedName>
</protein>
<dbReference type="EMBL" id="UHIO01000001">
    <property type="protein sequence ID" value="SUP44788.1"/>
    <property type="molecule type" value="Genomic_DNA"/>
</dbReference>